<feature type="chain" id="PRO_5018755032" description="Autotransporter domain-containing protein" evidence="2">
    <location>
        <begin position="28"/>
        <end position="1817"/>
    </location>
</feature>
<feature type="domain" description="Autotransporter" evidence="3">
    <location>
        <begin position="1545"/>
        <end position="1817"/>
    </location>
</feature>
<gene>
    <name evidence="4" type="ORF">EOE18_06610</name>
</gene>
<evidence type="ECO:0000256" key="2">
    <source>
        <dbReference type="SAM" id="SignalP"/>
    </source>
</evidence>
<dbReference type="InterPro" id="IPR036709">
    <property type="entry name" value="Autotransporte_beta_dom_sf"/>
</dbReference>
<dbReference type="InterPro" id="IPR011050">
    <property type="entry name" value="Pectin_lyase_fold/virulence"/>
</dbReference>
<dbReference type="Proteomes" id="UP000282837">
    <property type="component" value="Unassembled WGS sequence"/>
</dbReference>
<accession>A0A3S2USA6</accession>
<feature type="compositionally biased region" description="Gly residues" evidence="1">
    <location>
        <begin position="337"/>
        <end position="348"/>
    </location>
</feature>
<name>A0A3S2USA6_9SPHN</name>
<dbReference type="SUPFAM" id="SSF103515">
    <property type="entry name" value="Autotransporter"/>
    <property type="match status" value="1"/>
</dbReference>
<feature type="signal peptide" evidence="2">
    <location>
        <begin position="1"/>
        <end position="27"/>
    </location>
</feature>
<evidence type="ECO:0000256" key="1">
    <source>
        <dbReference type="SAM" id="MobiDB-lite"/>
    </source>
</evidence>
<dbReference type="SMART" id="SM00869">
    <property type="entry name" value="Autotransporter"/>
    <property type="match status" value="1"/>
</dbReference>
<proteinExistence type="predicted"/>
<protein>
    <recommendedName>
        <fullName evidence="3">Autotransporter domain-containing protein</fullName>
    </recommendedName>
</protein>
<evidence type="ECO:0000313" key="5">
    <source>
        <dbReference type="Proteomes" id="UP000282837"/>
    </source>
</evidence>
<sequence>MKKKRAFLQSVSFLAVSLCSGGTAAFAADTATTTIVDGNGGTGSIVSGTRTVGSNATTTVYTNYNTVGGSGSGGGGGLGGVFFVDSGGNLTLNNVELTGNTATGGLGGVSTTGGSMNSLSNNTANGANGRAGANAASDFSYWSGGDGGDGYKGATGGDATAGVGGAGGKGGNGSSGAFTTAETVYFAATTAYDVASAALSGEESGSYAALIAAFGVLSAAATAVPFTAGLSAGLAAALAAFGVMEGGETTFVSAESLRAAADIAFQIALTSKSYIAGSAGNGGSGGDGGDGGNGSDFFGGGTGGAGGNGGDAVSSGGSVGGDGGNGGAGGSGGFGAGGGSGGNGGSGGTSASSDNENGSDGDDGDGGAGGFGGGVGSSGTTNNGDGTYGSGGGGGSGYGGAIFVRDGGSLTVTGDSLFRNNSVLAGSSANGGAAGDAAGSDIFMMKGSTVTLAPGAGHTIRVEGTIADDSASSIADASYASGNGADLHITGGGLVQLVGANTYSGKTYIEGATLEADDGVGINVNSNVTFNGSSTIGSSLSNDTSGVWLTSGAIERRVGLLSTQVSWTGSGGFAAGADGLVLNFGAVTNGTSRQELTWNSGGFVTAGSTLLFGSDYGLGKVTLLNNVNLNSLNGRIAVYDNTAVDTDYAVMAGKWTNGSLEINDTGYSGTIYFTAQNTLTGLTVHDGVVSTSYDGTIGRLMNASTGGYLTMTGGELDLYSAEKFTTVSLAAAATLNAYASVATGNINNVGTINLASTAALGNVVNSGAINLGGATTTGSITNQSGGVITTASSLTASGAVNNQTGGTIYLGGDLTSASTVTNDGLMVILGQGSGAGETAASRTITTTGFQDPTGVLQLGSTSGLIANTLTLNQSGNSTYAGTIIGAGSLVKSGAGALTLQGANTFTGGLTIAGGTIDTTGGGTLADTLAVSVAEGAQFIVGTDDAIGAVTNAGTVTLNAASQMASLSNSDLLNANYVSSSLPSLYVTGQTVNSGTINLADNVLTVLNGLTNSGAVHQGTGASLFASSITNSGAIASSGTITVSGNVTNSGSLVEQGALTIGGNLVNSGTIGVDGDMLVLGSYAQNAGSLSVTGDLATGSLSGAGGAIHLANGSTYTLNQTADGTYAGSISGTGSAVVKIGTATLTLAGAAGSFAPSSLDILAGKIAVNGAGILDSALSVYVASAGTLQLVSGDQTINNLTGTGVVDVGTNTLNLANGGNFYGTLNGSGKIKVTSGILSLGSTINATNGSFEVQGGTTLNLLATGTLNTNALLVNGGLLNLMGTATANSTVVNNGGTLHLGNSDGSAGGTLNSTTVLVNGGGTLSGVGTINGTVTIGGSSAGTISAGNSPGVLTVTNLALGNLSTALMEVQGNAGAGVSAALGGYDQIVVTGKMTIGSGSALAITNANTYELGLGQKIQLFKFTPGSVSGYFGTVTSQFGKSVAYNIATGSVVGLGDYNTAGFEAAVARTPNQTAVLNQIRMNSNGGVTQYYGGRLLEYVSSALASGGQAAAAQAFAKASPEAYIGLMDQVKTSVLDNLADLNGASFDKASHIYMTGSYSANSQRNDHRDGYVDYRAVNDHFNLGAAAQWAGGRVEVSYARSNGHVSSDLMRSELKGDQYSIGGVLPVALKGRLRVVGRLTYGDYTLKGTRVTNAGTASFGQTNGEATVYGGGLEYFDGASPLSVDASVELLGVHSAVAGFTEGGVNALDALSVHSQRQDYAMVKSKLKLAYQVSPAIRLSAAVGLDQDLSQGMRYVTANVSVEDVNMTLANAGLASTRVKGGLGVAAQLTDAISWSAEAYAGNGSATGAKSGVTIRF</sequence>
<feature type="compositionally biased region" description="Gly residues" evidence="1">
    <location>
        <begin position="366"/>
        <end position="377"/>
    </location>
</feature>
<dbReference type="SUPFAM" id="SSF51126">
    <property type="entry name" value="Pectin lyase-like"/>
    <property type="match status" value="1"/>
</dbReference>
<dbReference type="PRINTS" id="PR01228">
    <property type="entry name" value="EGGSHELL"/>
</dbReference>
<dbReference type="OrthoDB" id="7494277at2"/>
<dbReference type="PROSITE" id="PS51208">
    <property type="entry name" value="AUTOTRANSPORTER"/>
    <property type="match status" value="1"/>
</dbReference>
<evidence type="ECO:0000313" key="4">
    <source>
        <dbReference type="EMBL" id="RVU05661.1"/>
    </source>
</evidence>
<keyword evidence="2" id="KW-0732">Signal</keyword>
<reference evidence="4 5" key="1">
    <citation type="submission" date="2019-01" db="EMBL/GenBank/DDBJ databases">
        <authorList>
            <person name="Chen W.-M."/>
        </authorList>
    </citation>
    <scope>NUCLEOTIDE SEQUENCE [LARGE SCALE GENOMIC DNA]</scope>
    <source>
        <strain evidence="4 5">FSY-9</strain>
    </source>
</reference>
<dbReference type="RefSeq" id="WP_127707515.1">
    <property type="nucleotide sequence ID" value="NZ_SACO01000004.1"/>
</dbReference>
<dbReference type="InterPro" id="IPR005546">
    <property type="entry name" value="Autotransporte_beta"/>
</dbReference>
<dbReference type="EMBL" id="SACO01000004">
    <property type="protein sequence ID" value="RVU05661.1"/>
    <property type="molecule type" value="Genomic_DNA"/>
</dbReference>
<keyword evidence="5" id="KW-1185">Reference proteome</keyword>
<feature type="region of interest" description="Disordered" evidence="1">
    <location>
        <begin position="337"/>
        <end position="388"/>
    </location>
</feature>
<evidence type="ECO:0000259" key="3">
    <source>
        <dbReference type="PROSITE" id="PS51208"/>
    </source>
</evidence>
<organism evidence="4 5">
    <name type="scientific">Novosphingobium umbonatum</name>
    <dbReference type="NCBI Taxonomy" id="1908524"/>
    <lineage>
        <taxon>Bacteria</taxon>
        <taxon>Pseudomonadati</taxon>
        <taxon>Pseudomonadota</taxon>
        <taxon>Alphaproteobacteria</taxon>
        <taxon>Sphingomonadales</taxon>
        <taxon>Sphingomonadaceae</taxon>
        <taxon>Novosphingobium</taxon>
    </lineage>
</organism>
<comment type="caution">
    <text evidence="4">The sequence shown here is derived from an EMBL/GenBank/DDBJ whole genome shotgun (WGS) entry which is preliminary data.</text>
</comment>